<evidence type="ECO:0000256" key="4">
    <source>
        <dbReference type="ARBA" id="ARBA00022741"/>
    </source>
</evidence>
<comment type="similarity">
    <text evidence="1">Belongs to the protein kinase superfamily. CMGC Ser/Thr protein kinase family. CDC2/CDKX subfamily.</text>
</comment>
<dbReference type="Gene3D" id="1.10.510.10">
    <property type="entry name" value="Transferase(Phosphotransferase) domain 1"/>
    <property type="match status" value="1"/>
</dbReference>
<feature type="domain" description="Protein kinase" evidence="7">
    <location>
        <begin position="1"/>
        <end position="182"/>
    </location>
</feature>
<evidence type="ECO:0000259" key="7">
    <source>
        <dbReference type="PROSITE" id="PS50011"/>
    </source>
</evidence>
<dbReference type="InterPro" id="IPR011009">
    <property type="entry name" value="Kinase-like_dom_sf"/>
</dbReference>
<dbReference type="PROSITE" id="PS50011">
    <property type="entry name" value="PROTEIN_KINASE_DOM"/>
    <property type="match status" value="1"/>
</dbReference>
<gene>
    <name evidence="9" type="primary">LOC126911193</name>
</gene>
<dbReference type="PANTHER" id="PTHR24056">
    <property type="entry name" value="CELL DIVISION PROTEIN KINASE"/>
    <property type="match status" value="1"/>
</dbReference>
<dbReference type="GeneID" id="126911193"/>
<keyword evidence="8" id="KW-1185">Reference proteome</keyword>
<protein>
    <submittedName>
        <fullName evidence="9">Cyclin-dependent kinase 11B-like</fullName>
    </submittedName>
</protein>
<keyword evidence="3" id="KW-0808">Transferase</keyword>
<evidence type="ECO:0000256" key="6">
    <source>
        <dbReference type="ARBA" id="ARBA00022840"/>
    </source>
</evidence>
<keyword evidence="4" id="KW-0547">Nucleotide-binding</keyword>
<dbReference type="Proteomes" id="UP000829999">
    <property type="component" value="Chromosome 10"/>
</dbReference>
<dbReference type="InterPro" id="IPR008271">
    <property type="entry name" value="Ser/Thr_kinase_AS"/>
</dbReference>
<evidence type="ECO:0000256" key="2">
    <source>
        <dbReference type="ARBA" id="ARBA00022527"/>
    </source>
</evidence>
<dbReference type="AlphaFoldDB" id="A0A9R0EX87"/>
<dbReference type="PANTHER" id="PTHR24056:SF107">
    <property type="entry name" value="CYCLIN-DEPENDENT KINASE 11A-RELATED"/>
    <property type="match status" value="1"/>
</dbReference>
<dbReference type="GO" id="GO:0004674">
    <property type="term" value="F:protein serine/threonine kinase activity"/>
    <property type="evidence" value="ECO:0007669"/>
    <property type="project" value="UniProtKB-KW"/>
</dbReference>
<organism evidence="8 9">
    <name type="scientific">Spodoptera frugiperda</name>
    <name type="common">Fall armyworm</name>
    <dbReference type="NCBI Taxonomy" id="7108"/>
    <lineage>
        <taxon>Eukaryota</taxon>
        <taxon>Metazoa</taxon>
        <taxon>Ecdysozoa</taxon>
        <taxon>Arthropoda</taxon>
        <taxon>Hexapoda</taxon>
        <taxon>Insecta</taxon>
        <taxon>Pterygota</taxon>
        <taxon>Neoptera</taxon>
        <taxon>Endopterygota</taxon>
        <taxon>Lepidoptera</taxon>
        <taxon>Glossata</taxon>
        <taxon>Ditrysia</taxon>
        <taxon>Noctuoidea</taxon>
        <taxon>Noctuidae</taxon>
        <taxon>Amphipyrinae</taxon>
        <taxon>Spodoptera</taxon>
    </lineage>
</organism>
<dbReference type="PROSITE" id="PS00108">
    <property type="entry name" value="PROTEIN_KINASE_ST"/>
    <property type="match status" value="1"/>
</dbReference>
<keyword evidence="5" id="KW-0418">Kinase</keyword>
<dbReference type="RefSeq" id="XP_050552568.1">
    <property type="nucleotide sequence ID" value="XM_050696611.1"/>
</dbReference>
<dbReference type="GO" id="GO:0007346">
    <property type="term" value="P:regulation of mitotic cell cycle"/>
    <property type="evidence" value="ECO:0007669"/>
    <property type="project" value="TreeGrafter"/>
</dbReference>
<name>A0A9R0EX87_SPOFR</name>
<evidence type="ECO:0000313" key="9">
    <source>
        <dbReference type="RefSeq" id="XP_050552568.1"/>
    </source>
</evidence>
<evidence type="ECO:0000256" key="1">
    <source>
        <dbReference type="ARBA" id="ARBA00006485"/>
    </source>
</evidence>
<dbReference type="FunFam" id="1.10.510.10:FF:000624">
    <property type="entry name" value="Mitogen-activated protein kinase"/>
    <property type="match status" value="1"/>
</dbReference>
<sequence>MELVDYDLKTFMQTMHNQSKTPDTVFLVMEYVPHGVYNIMQTMRSDRQMFEPKHVKSLMIELLSAVQYLHDSSVFHRDLKPSNILLTEDGILKVADFGLAREYEGPHKQYSPDVATLWYCAPELLLDTKTYGTTIDMCSVGCIFTEVIVFQPLFVTESVKGSTPALTRERMSPLTQRLSLVP</sequence>
<dbReference type="SMART" id="SM00220">
    <property type="entry name" value="S_TKc"/>
    <property type="match status" value="1"/>
</dbReference>
<keyword evidence="6" id="KW-0067">ATP-binding</keyword>
<dbReference type="GO" id="GO:0005524">
    <property type="term" value="F:ATP binding"/>
    <property type="evidence" value="ECO:0007669"/>
    <property type="project" value="UniProtKB-KW"/>
</dbReference>
<evidence type="ECO:0000256" key="5">
    <source>
        <dbReference type="ARBA" id="ARBA00022777"/>
    </source>
</evidence>
<dbReference type="GO" id="GO:0005634">
    <property type="term" value="C:nucleus"/>
    <property type="evidence" value="ECO:0007669"/>
    <property type="project" value="TreeGrafter"/>
</dbReference>
<evidence type="ECO:0000313" key="8">
    <source>
        <dbReference type="Proteomes" id="UP000829999"/>
    </source>
</evidence>
<dbReference type="Pfam" id="PF00069">
    <property type="entry name" value="Pkinase"/>
    <property type="match status" value="1"/>
</dbReference>
<accession>A0A9R0EX87</accession>
<dbReference type="InterPro" id="IPR000719">
    <property type="entry name" value="Prot_kinase_dom"/>
</dbReference>
<dbReference type="Gene3D" id="3.30.200.20">
    <property type="entry name" value="Phosphorylase Kinase, domain 1"/>
    <property type="match status" value="1"/>
</dbReference>
<dbReference type="InterPro" id="IPR050108">
    <property type="entry name" value="CDK"/>
</dbReference>
<dbReference type="OrthoDB" id="204883at2759"/>
<keyword evidence="2" id="KW-0723">Serine/threonine-protein kinase</keyword>
<dbReference type="SUPFAM" id="SSF56112">
    <property type="entry name" value="Protein kinase-like (PK-like)"/>
    <property type="match status" value="1"/>
</dbReference>
<evidence type="ECO:0000256" key="3">
    <source>
        <dbReference type="ARBA" id="ARBA00022679"/>
    </source>
</evidence>
<reference evidence="9" key="1">
    <citation type="submission" date="2025-08" db="UniProtKB">
        <authorList>
            <consortium name="RefSeq"/>
        </authorList>
    </citation>
    <scope>IDENTIFICATION</scope>
    <source>
        <tissue evidence="9">Whole larval tissue</tissue>
    </source>
</reference>
<proteinExistence type="inferred from homology"/>